<evidence type="ECO:0000256" key="5">
    <source>
        <dbReference type="ARBA" id="ARBA00022741"/>
    </source>
</evidence>
<dbReference type="Gene3D" id="1.10.8.60">
    <property type="match status" value="1"/>
</dbReference>
<dbReference type="FunFam" id="3.40.50.300:FF:000395">
    <property type="entry name" value="Replication factor C subunit 1"/>
    <property type="match status" value="1"/>
</dbReference>
<dbReference type="GO" id="GO:0005524">
    <property type="term" value="F:ATP binding"/>
    <property type="evidence" value="ECO:0007669"/>
    <property type="project" value="UniProtKB-UniRule"/>
</dbReference>
<feature type="compositionally biased region" description="Basic and acidic residues" evidence="9">
    <location>
        <begin position="260"/>
        <end position="272"/>
    </location>
</feature>
<dbReference type="InterPro" id="IPR047854">
    <property type="entry name" value="RFC_lid"/>
</dbReference>
<keyword evidence="5 8" id="KW-0547">Nucleotide-binding</keyword>
<evidence type="ECO:0000256" key="2">
    <source>
        <dbReference type="ARBA" id="ARBA00006116"/>
    </source>
</evidence>
<feature type="compositionally biased region" description="Acidic residues" evidence="9">
    <location>
        <begin position="1217"/>
        <end position="1229"/>
    </location>
</feature>
<evidence type="ECO:0000313" key="11">
    <source>
        <dbReference type="EMBL" id="KAF4640291.1"/>
    </source>
</evidence>
<dbReference type="InterPro" id="IPR027417">
    <property type="entry name" value="P-loop_NTPase"/>
</dbReference>
<evidence type="ECO:0000256" key="8">
    <source>
        <dbReference type="PIRNR" id="PIRNR036578"/>
    </source>
</evidence>
<feature type="domain" description="BRCT" evidence="10">
    <location>
        <begin position="483"/>
        <end position="571"/>
    </location>
</feature>
<dbReference type="InterPro" id="IPR008921">
    <property type="entry name" value="DNA_pol3_clamp-load_cplx_C"/>
</dbReference>
<keyword evidence="12" id="KW-1185">Reference proteome</keyword>
<feature type="compositionally biased region" description="Basic residues" evidence="9">
    <location>
        <begin position="1270"/>
        <end position="1281"/>
    </location>
</feature>
<dbReference type="GO" id="GO:0006260">
    <property type="term" value="P:DNA replication"/>
    <property type="evidence" value="ECO:0007669"/>
    <property type="project" value="UniProtKB-KW"/>
</dbReference>
<organism evidence="11 12">
    <name type="scientific">Toxoplasma gondii</name>
    <dbReference type="NCBI Taxonomy" id="5811"/>
    <lineage>
        <taxon>Eukaryota</taxon>
        <taxon>Sar</taxon>
        <taxon>Alveolata</taxon>
        <taxon>Apicomplexa</taxon>
        <taxon>Conoidasida</taxon>
        <taxon>Coccidia</taxon>
        <taxon>Eucoccidiorida</taxon>
        <taxon>Eimeriorina</taxon>
        <taxon>Sarcocystidae</taxon>
        <taxon>Toxoplasma</taxon>
    </lineage>
</organism>
<accession>A0A7J6K1P6</accession>
<dbReference type="GO" id="GO:0005634">
    <property type="term" value="C:nucleus"/>
    <property type="evidence" value="ECO:0007669"/>
    <property type="project" value="UniProtKB-SubCell"/>
</dbReference>
<feature type="region of interest" description="Disordered" evidence="9">
    <location>
        <begin position="587"/>
        <end position="623"/>
    </location>
</feature>
<feature type="region of interest" description="Disordered" evidence="9">
    <location>
        <begin position="1194"/>
        <end position="1281"/>
    </location>
</feature>
<dbReference type="InterPro" id="IPR036420">
    <property type="entry name" value="BRCT_dom_sf"/>
</dbReference>
<dbReference type="PROSITE" id="PS50172">
    <property type="entry name" value="BRCT"/>
    <property type="match status" value="1"/>
</dbReference>
<dbReference type="Pfam" id="PF25361">
    <property type="entry name" value="AAA_lid_RFC1"/>
    <property type="match status" value="1"/>
</dbReference>
<keyword evidence="4 8" id="KW-0235">DNA replication</keyword>
<dbReference type="InterPro" id="IPR012178">
    <property type="entry name" value="RFC1"/>
</dbReference>
<dbReference type="Pfam" id="PF00004">
    <property type="entry name" value="AAA"/>
    <property type="match status" value="1"/>
</dbReference>
<dbReference type="Gene3D" id="1.20.272.10">
    <property type="match status" value="1"/>
</dbReference>
<feature type="region of interest" description="Disordered" evidence="9">
    <location>
        <begin position="31"/>
        <end position="211"/>
    </location>
</feature>
<dbReference type="PANTHER" id="PTHR23389:SF6">
    <property type="entry name" value="REPLICATION FACTOR C SUBUNIT 1"/>
    <property type="match status" value="1"/>
</dbReference>
<feature type="region of interest" description="Disordered" evidence="9">
    <location>
        <begin position="228"/>
        <end position="480"/>
    </location>
</feature>
<dbReference type="CDD" id="cd00009">
    <property type="entry name" value="AAA"/>
    <property type="match status" value="1"/>
</dbReference>
<reference evidence="11 12" key="1">
    <citation type="submission" date="2020-03" db="EMBL/GenBank/DDBJ databases">
        <title>Genome sequence of Toxoplasma gondii RH-88 strain.</title>
        <authorList>
            <person name="Lorenzi H.A."/>
            <person name="Venepally P."/>
            <person name="Rozenberg A."/>
            <person name="Sibley D."/>
        </authorList>
    </citation>
    <scope>NUCLEOTIDE SEQUENCE [LARGE SCALE GENOMIC DNA]</scope>
    <source>
        <strain evidence="11 12">RH-88</strain>
    </source>
</reference>
<dbReference type="EMBL" id="JAAUHK010000195">
    <property type="protein sequence ID" value="KAF4640291.1"/>
    <property type="molecule type" value="Genomic_DNA"/>
</dbReference>
<dbReference type="InterPro" id="IPR013725">
    <property type="entry name" value="DNA_replication_fac_RFC1_C"/>
</dbReference>
<dbReference type="Pfam" id="PF00533">
    <property type="entry name" value="BRCT"/>
    <property type="match status" value="1"/>
</dbReference>
<feature type="compositionally biased region" description="Acidic residues" evidence="9">
    <location>
        <begin position="345"/>
        <end position="373"/>
    </location>
</feature>
<name>A0A7J6K1P6_TOXGO</name>
<keyword evidence="7 8" id="KW-0539">Nucleus</keyword>
<evidence type="ECO:0000313" key="12">
    <source>
        <dbReference type="Proteomes" id="UP000557509"/>
    </source>
</evidence>
<gene>
    <name evidence="11" type="ORF">TGRH88_042160</name>
</gene>
<dbReference type="SMART" id="SM00292">
    <property type="entry name" value="BRCT"/>
    <property type="match status" value="1"/>
</dbReference>
<dbReference type="GO" id="GO:0003677">
    <property type="term" value="F:DNA binding"/>
    <property type="evidence" value="ECO:0007669"/>
    <property type="project" value="InterPro"/>
</dbReference>
<dbReference type="VEuPathDB" id="ToxoDB:TGME49_235170"/>
<dbReference type="GO" id="GO:0003689">
    <property type="term" value="F:DNA clamp loader activity"/>
    <property type="evidence" value="ECO:0007669"/>
    <property type="project" value="UniProtKB-UniRule"/>
</dbReference>
<keyword evidence="6 8" id="KW-0067">ATP-binding</keyword>
<dbReference type="GO" id="GO:0016887">
    <property type="term" value="F:ATP hydrolysis activity"/>
    <property type="evidence" value="ECO:0007669"/>
    <property type="project" value="InterPro"/>
</dbReference>
<dbReference type="SUPFAM" id="SSF52540">
    <property type="entry name" value="P-loop containing nucleoside triphosphate hydrolases"/>
    <property type="match status" value="1"/>
</dbReference>
<evidence type="ECO:0000256" key="6">
    <source>
        <dbReference type="ARBA" id="ARBA00022840"/>
    </source>
</evidence>
<feature type="compositionally biased region" description="Polar residues" evidence="9">
    <location>
        <begin position="426"/>
        <end position="454"/>
    </location>
</feature>
<feature type="compositionally biased region" description="Basic and acidic residues" evidence="9">
    <location>
        <begin position="182"/>
        <end position="211"/>
    </location>
</feature>
<dbReference type="Proteomes" id="UP000557509">
    <property type="component" value="Unassembled WGS sequence"/>
</dbReference>
<sequence length="1281" mass="140746">MPERFFHCLNLLPRSSLEELEMDRKRGDIRAFFKPKVPPPSASAAKETRRSVSTPEDPVLSQGAVRPGGSKQEEKIVNPGDWTGRKEPVAQQPAKPVQATDPGYERADDVANQPVQLSSHGDSPDRIPKTSSMSQGRGKGGRLRRIASSDDEDSSPRHSSCLRAGAPPPGSSLGKKVSPAVEVKRRPQNERGERREDAKSRSKSKDVKQKAVEVVDVDDFFSSSVDKAVEKVLTRPPQKPTQSLQTEEMDVDEEDEEQEEKAKERGEEEAKRSSCPGRLDRVASSPKGKRPANTTSQWTKLVRSMEPEQVRQKRKKMEARQSPEVLSNSEEEMHARPRRPRQKDDEEEEYVESSEEDEESEDDDADESEEEDTNGSLKAKGRSKSHKEVQNPPSTAIARSPTAPSPSSARSWQAQQQKPEAMPAPAQQSSTGKRMYTSNLEEGSEQTSTCSPSPNRKKRKVEESVVPLTKKDKEEGSTNPLAGSTSCFAGKTFVFTGVLDSMAREEAVSAVVGNGGRCTSAVSGRTDYLVAGALLEDGRDVTTGSKYRKALQLMHDGKGKQKTSLKILHEQEFLAMLPENAEKKPTLEARQLQEETSRLESAKTVKSDGSADEPDRHHSDENSGTLLWAEKYRPKRADDFVGNREHLRTLQTWLADWADVCLHGIKKKPPPRSSAPSFSPYGFAPTINLNARAALLSGPPGIGKTTAARLAAEAAGYDVLEYNASDARNKAHIEDIGNMTSGGLTLHSFLDQKNEASRGSPGRNAKRPMGACVLMDEVDGLSGGDRGGAQAIVKLIETSKCPIICICNDRMHPKVRTIASKCLDLRFHPPHMAALRSRVEKIAAAEDLSLDPQAVDYLCESAGGDLRQILTSLQMIAYETREKAKEKDWKSREEKADFSTGLKDEQVMHGPFECCKQLLDAHQSSKLSRRQKLDKFFSDYDLIPLLIQENYLEAFRQGMQRGSSPSAEKFSSPHTFSMTKKTSLSSASSRVGVSTQPNDCFVINLVASAACDLVEADIMNNVLRVSQQWGMLPDIGFLCCVSLPAKVEKAQGFLGRVQFPSWLGRNSTQTKHKRLLTELLLVLLNQLQCCSTSSGLKLSGYLDALYRKCVGPLVRLSKADPKIAVEAAMQAMAEYSLTRGMVVDNLNSLRLKNQERLYDSIETRVKSSFTRMCNAAAKASSAFIVEARKGRNAKAAAAEEERQDGEQDMEVTTTGEDNVDAADEDDDDPLRDSFILSAVKGKKEMKGAAGRSQRGGGPRSTPRGESNAARRGKKVRSKAAT</sequence>
<dbReference type="CDD" id="cd17748">
    <property type="entry name" value="BRCT_DNA_ligase_like"/>
    <property type="match status" value="1"/>
</dbReference>
<evidence type="ECO:0000256" key="9">
    <source>
        <dbReference type="SAM" id="MobiDB-lite"/>
    </source>
</evidence>
<dbReference type="Gene3D" id="3.40.50.300">
    <property type="entry name" value="P-loop containing nucleotide triphosphate hydrolases"/>
    <property type="match status" value="1"/>
</dbReference>
<dbReference type="SUPFAM" id="SSF52113">
    <property type="entry name" value="BRCT domain"/>
    <property type="match status" value="1"/>
</dbReference>
<evidence type="ECO:0000259" key="10">
    <source>
        <dbReference type="PROSITE" id="PS50172"/>
    </source>
</evidence>
<dbReference type="Gene3D" id="3.40.50.10190">
    <property type="entry name" value="BRCT domain"/>
    <property type="match status" value="1"/>
</dbReference>
<dbReference type="PIRSF" id="PIRSF036578">
    <property type="entry name" value="RFC1"/>
    <property type="match status" value="1"/>
</dbReference>
<dbReference type="InterPro" id="IPR001357">
    <property type="entry name" value="BRCT_dom"/>
</dbReference>
<evidence type="ECO:0000256" key="3">
    <source>
        <dbReference type="ARBA" id="ARBA00020401"/>
    </source>
</evidence>
<proteinExistence type="inferred from homology"/>
<dbReference type="InterPro" id="IPR003593">
    <property type="entry name" value="AAA+_ATPase"/>
</dbReference>
<feature type="compositionally biased region" description="Acidic residues" evidence="9">
    <location>
        <begin position="247"/>
        <end position="259"/>
    </location>
</feature>
<dbReference type="GO" id="GO:0006281">
    <property type="term" value="P:DNA repair"/>
    <property type="evidence" value="ECO:0007669"/>
    <property type="project" value="InterPro"/>
</dbReference>
<dbReference type="CDD" id="cd18140">
    <property type="entry name" value="HLD_clamp_RFC"/>
    <property type="match status" value="1"/>
</dbReference>
<dbReference type="SUPFAM" id="SSF48019">
    <property type="entry name" value="post-AAA+ oligomerization domain-like"/>
    <property type="match status" value="1"/>
</dbReference>
<protein>
    <recommendedName>
        <fullName evidence="3 8">Replication factor C subunit 1</fullName>
    </recommendedName>
</protein>
<dbReference type="SMART" id="SM00382">
    <property type="entry name" value="AAA"/>
    <property type="match status" value="1"/>
</dbReference>
<evidence type="ECO:0000256" key="1">
    <source>
        <dbReference type="ARBA" id="ARBA00004123"/>
    </source>
</evidence>
<evidence type="ECO:0000256" key="4">
    <source>
        <dbReference type="ARBA" id="ARBA00022705"/>
    </source>
</evidence>
<evidence type="ECO:0000256" key="7">
    <source>
        <dbReference type="ARBA" id="ARBA00023242"/>
    </source>
</evidence>
<dbReference type="Pfam" id="PF08519">
    <property type="entry name" value="RFC1"/>
    <property type="match status" value="1"/>
</dbReference>
<dbReference type="InterPro" id="IPR003959">
    <property type="entry name" value="ATPase_AAA_core"/>
</dbReference>
<comment type="caution">
    <text evidence="11">The sequence shown here is derived from an EMBL/GenBank/DDBJ whole genome shotgun (WGS) entry which is preliminary data.</text>
</comment>
<dbReference type="GO" id="GO:0005663">
    <property type="term" value="C:DNA replication factor C complex"/>
    <property type="evidence" value="ECO:0007669"/>
    <property type="project" value="InterPro"/>
</dbReference>
<comment type="subcellular location">
    <subcellularLocation>
        <location evidence="1 8">Nucleus</location>
    </subcellularLocation>
</comment>
<feature type="compositionally biased region" description="Low complexity" evidence="9">
    <location>
        <begin position="392"/>
        <end position="411"/>
    </location>
</feature>
<feature type="compositionally biased region" description="Basic and acidic residues" evidence="9">
    <location>
        <begin position="587"/>
        <end position="606"/>
    </location>
</feature>
<comment type="similarity">
    <text evidence="2 8">Belongs to the activator 1 large subunit family.</text>
</comment>
<dbReference type="PANTHER" id="PTHR23389">
    <property type="entry name" value="CHROMOSOME TRANSMISSION FIDELITY FACTOR 18"/>
    <property type="match status" value="1"/>
</dbReference>